<dbReference type="EnsemblPlants" id="TraesCS6B02G237100.1">
    <property type="protein sequence ID" value="TraesCS6B02G237100.1"/>
    <property type="gene ID" value="TraesCS6B02G237100"/>
</dbReference>
<dbReference type="Proteomes" id="UP000019116">
    <property type="component" value="Chromosome 6B"/>
</dbReference>
<proteinExistence type="predicted"/>
<dbReference type="Gramene" id="TraesSYM6B03G03483300.2">
    <property type="protein sequence ID" value="TraesSYM6B03G03483300.2"/>
    <property type="gene ID" value="TraesSYM6B03G03483300"/>
</dbReference>
<dbReference type="SMR" id="A0A3B6PLH5"/>
<reference evidence="1" key="1">
    <citation type="submission" date="2018-08" db="EMBL/GenBank/DDBJ databases">
        <authorList>
            <person name="Rossello M."/>
        </authorList>
    </citation>
    <scope>NUCLEOTIDE SEQUENCE [LARGE SCALE GENOMIC DNA]</scope>
    <source>
        <strain evidence="1">cv. Chinese Spring</strain>
    </source>
</reference>
<dbReference type="GeneID" id="123137312"/>
<name>A0A3B6PLH5_WHEAT</name>
<reference evidence="1" key="2">
    <citation type="submission" date="2018-10" db="UniProtKB">
        <authorList>
            <consortium name="EnsemblPlants"/>
        </authorList>
    </citation>
    <scope>IDENTIFICATION</scope>
</reference>
<dbReference type="AlphaFoldDB" id="A0A3B6PLH5"/>
<evidence type="ECO:0000313" key="2">
    <source>
        <dbReference type="Proteomes" id="UP000019116"/>
    </source>
</evidence>
<protein>
    <submittedName>
        <fullName evidence="1">Uncharacterized protein</fullName>
    </submittedName>
</protein>
<dbReference type="Gramene" id="TraesRN6B0100682600.1">
    <property type="protein sequence ID" value="TraesRN6B0100682600.1"/>
    <property type="gene ID" value="TraesRN6B0100682600"/>
</dbReference>
<dbReference type="RefSeq" id="XP_044412952.1">
    <property type="nucleotide sequence ID" value="XM_044557017.1"/>
</dbReference>
<dbReference type="Gramene" id="TraesCAD_scaffold_007561_01G000200.1">
    <property type="protein sequence ID" value="TraesCAD_scaffold_007561_01G000200.1"/>
    <property type="gene ID" value="TraesCAD_scaffold_007561_01G000200"/>
</dbReference>
<dbReference type="Gramene" id="TraesNOR6B03G03575200.1">
    <property type="protein sequence ID" value="TraesNOR6B03G03575200.1"/>
    <property type="gene ID" value="TraesNOR6B03G03575200"/>
</dbReference>
<dbReference type="RefSeq" id="XP_044412953.1">
    <property type="nucleotide sequence ID" value="XM_044557018.1"/>
</dbReference>
<dbReference type="Gramene" id="TraesARI6B03G03500150.1">
    <property type="protein sequence ID" value="TraesARI6B03G03500150.1"/>
    <property type="gene ID" value="TraesARI6B03G03500150"/>
</dbReference>
<dbReference type="Gramene" id="TraesSTA6B03G03530290.1">
    <property type="protein sequence ID" value="TraesSTA6B03G03530290.1"/>
    <property type="gene ID" value="TraesSTA6B03G03530290"/>
</dbReference>
<evidence type="ECO:0000313" key="1">
    <source>
        <dbReference type="EnsemblPlants" id="TraesCS6B02G237100.1"/>
    </source>
</evidence>
<dbReference type="Gramene" id="TraesSYM6B03G03483300.1">
    <property type="protein sequence ID" value="TraesSYM6B03G03483300.1"/>
    <property type="gene ID" value="TraesSYM6B03G03483300"/>
</dbReference>
<sequence>MADIAPGSINFHRNIENCVVRIVYRVDGDVVKSTLGVVVSVGRGYCDIVARNSILEVKKPNRVRVYFPNNDRVRITSSEDLGNNIGMFHILGNDLQVAPMVLSSQDPLPNETIYLFTYKSFGRQCAILPPGNVTSIAGCQLKHDSTTPAEVDEEDSDGEILVNARGELVGIVDEKHRQHATTSRVIRNALNKLGG</sequence>
<dbReference type="Gramene" id="TraesROB_scaffold_003535_01G000200.1">
    <property type="protein sequence ID" value="TraesROB_scaffold_003535_01G000200.1"/>
    <property type="gene ID" value="TraesROB_scaffold_003535_01G000200"/>
</dbReference>
<dbReference type="Gramene" id="TraesLAC6B03G03495260.1">
    <property type="protein sequence ID" value="TraesLAC6B03G03495260.1"/>
    <property type="gene ID" value="TraesLAC6B03G03495260"/>
</dbReference>
<dbReference type="Gramene" id="TraesMAC6B03G03539380.1">
    <property type="protein sequence ID" value="TraesMAC6B03G03539380.1"/>
    <property type="gene ID" value="TraesMAC6B03G03539380"/>
</dbReference>
<dbReference type="Gramene" id="TraesCLE_scaffold_061879_01G000100.1">
    <property type="protein sequence ID" value="TraesCLE_scaffold_061879_01G000100.1"/>
    <property type="gene ID" value="TraesCLE_scaffold_061879_01G000100"/>
</dbReference>
<dbReference type="Gramene" id="TraesJUL6B03G03570140.1">
    <property type="protein sequence ID" value="TraesJUL6B03G03570140.1"/>
    <property type="gene ID" value="TraesJUL6B03G03570140"/>
</dbReference>
<gene>
    <name evidence="1" type="primary">LOC123137312</name>
</gene>
<dbReference type="Gramene" id="TraesCS6B03G0687700.1">
    <property type="protein sequence ID" value="TraesCS6B03G0687700.1.CDS"/>
    <property type="gene ID" value="TraesCS6B03G0687700"/>
</dbReference>
<dbReference type="Gramene" id="TraesJAG6B03G03529350.1">
    <property type="protein sequence ID" value="TraesJAG6B03G03529350.1"/>
    <property type="gene ID" value="TraesJAG6B03G03529350"/>
</dbReference>
<accession>A0A3B6PLH5</accession>
<dbReference type="Gramene" id="TraesLDM6B03G03542430.1">
    <property type="protein sequence ID" value="TraesLDM6B03G03542430.1"/>
    <property type="gene ID" value="TraesLDM6B03G03542430"/>
</dbReference>
<dbReference type="Gramene" id="TraesWEE_scaffold_001358_01G000100.1">
    <property type="protein sequence ID" value="TraesWEE_scaffold_001358_01G000100.1"/>
    <property type="gene ID" value="TraesWEE_scaffold_001358_01G000100"/>
</dbReference>
<organism evidence="1">
    <name type="scientific">Triticum aestivum</name>
    <name type="common">Wheat</name>
    <dbReference type="NCBI Taxonomy" id="4565"/>
    <lineage>
        <taxon>Eukaryota</taxon>
        <taxon>Viridiplantae</taxon>
        <taxon>Streptophyta</taxon>
        <taxon>Embryophyta</taxon>
        <taxon>Tracheophyta</taxon>
        <taxon>Spermatophyta</taxon>
        <taxon>Magnoliopsida</taxon>
        <taxon>Liliopsida</taxon>
        <taxon>Poales</taxon>
        <taxon>Poaceae</taxon>
        <taxon>BOP clade</taxon>
        <taxon>Pooideae</taxon>
        <taxon>Triticodae</taxon>
        <taxon>Triticeae</taxon>
        <taxon>Triticinae</taxon>
        <taxon>Triticum</taxon>
    </lineage>
</organism>
<dbReference type="Gramene" id="TraesJUL6B03G03570140.2">
    <property type="protein sequence ID" value="TraesJUL6B03G03570140.2"/>
    <property type="gene ID" value="TraesJUL6B03G03570140"/>
</dbReference>
<dbReference type="Gramene" id="TraesCS6B02G237100.1">
    <property type="protein sequence ID" value="TraesCS6B02G237100.1"/>
    <property type="gene ID" value="TraesCS6B02G237100"/>
</dbReference>
<keyword evidence="2" id="KW-1185">Reference proteome</keyword>